<organism evidence="3 4">
    <name type="scientific">Hoeflea algicola</name>
    <dbReference type="NCBI Taxonomy" id="2983763"/>
    <lineage>
        <taxon>Bacteria</taxon>
        <taxon>Pseudomonadati</taxon>
        <taxon>Pseudomonadota</taxon>
        <taxon>Alphaproteobacteria</taxon>
        <taxon>Hyphomicrobiales</taxon>
        <taxon>Rhizobiaceae</taxon>
        <taxon>Hoeflea</taxon>
    </lineage>
</organism>
<dbReference type="PROSITE" id="PS51197">
    <property type="entry name" value="HTH_RRF2_2"/>
    <property type="match status" value="1"/>
</dbReference>
<feature type="region of interest" description="Disordered" evidence="2">
    <location>
        <begin position="133"/>
        <end position="154"/>
    </location>
</feature>
<evidence type="ECO:0000313" key="3">
    <source>
        <dbReference type="EMBL" id="MCY0150056.1"/>
    </source>
</evidence>
<dbReference type="Gene3D" id="1.10.10.10">
    <property type="entry name" value="Winged helix-like DNA-binding domain superfamily/Winged helix DNA-binding domain"/>
    <property type="match status" value="1"/>
</dbReference>
<evidence type="ECO:0000256" key="1">
    <source>
        <dbReference type="ARBA" id="ARBA00023125"/>
    </source>
</evidence>
<evidence type="ECO:0000313" key="4">
    <source>
        <dbReference type="Proteomes" id="UP001073227"/>
    </source>
</evidence>
<proteinExistence type="predicted"/>
<protein>
    <submittedName>
        <fullName evidence="3">Rrf2 family transcriptional regulator</fullName>
    </submittedName>
</protein>
<reference evidence="3" key="1">
    <citation type="submission" date="2022-10" db="EMBL/GenBank/DDBJ databases">
        <title>Hoeflea sp. G2-23, isolated from marine algae.</title>
        <authorList>
            <person name="Kristyanto S."/>
            <person name="Kim J.M."/>
            <person name="Jeon C.O."/>
        </authorList>
    </citation>
    <scope>NUCLEOTIDE SEQUENCE</scope>
    <source>
        <strain evidence="3">G2-23</strain>
    </source>
</reference>
<sequence length="154" mass="16047">MRLTSFTDFGLRALMRIASDPEQAFSSAELADEFGLSRNHLAKIMGALAQAGIVTTRRGSGGGATLARPPADIRLGDVVRVLEFGQPLVECFAASGGDCTISGCCRLKTRLRSAESAFLADLDRSTLADVALPSLAADKPPSGTGRPSPARNVA</sequence>
<dbReference type="Pfam" id="PF02082">
    <property type="entry name" value="Rrf2"/>
    <property type="match status" value="1"/>
</dbReference>
<dbReference type="InterPro" id="IPR000944">
    <property type="entry name" value="Tscrpt_reg_Rrf2"/>
</dbReference>
<dbReference type="EMBL" id="JAOVZR010000001">
    <property type="protein sequence ID" value="MCY0150056.1"/>
    <property type="molecule type" value="Genomic_DNA"/>
</dbReference>
<dbReference type="PANTHER" id="PTHR33221">
    <property type="entry name" value="WINGED HELIX-TURN-HELIX TRANSCRIPTIONAL REGULATOR, RRF2 FAMILY"/>
    <property type="match status" value="1"/>
</dbReference>
<evidence type="ECO:0000256" key="2">
    <source>
        <dbReference type="SAM" id="MobiDB-lite"/>
    </source>
</evidence>
<dbReference type="Proteomes" id="UP001073227">
    <property type="component" value="Unassembled WGS sequence"/>
</dbReference>
<dbReference type="InterPro" id="IPR036390">
    <property type="entry name" value="WH_DNA-bd_sf"/>
</dbReference>
<keyword evidence="1" id="KW-0238">DNA-binding</keyword>
<comment type="caution">
    <text evidence="3">The sequence shown here is derived from an EMBL/GenBank/DDBJ whole genome shotgun (WGS) entry which is preliminary data.</text>
</comment>
<accession>A0ABT3ZE37</accession>
<dbReference type="PANTHER" id="PTHR33221:SF4">
    <property type="entry name" value="HTH-TYPE TRANSCRIPTIONAL REPRESSOR NSRR"/>
    <property type="match status" value="1"/>
</dbReference>
<dbReference type="SUPFAM" id="SSF46785">
    <property type="entry name" value="Winged helix' DNA-binding domain"/>
    <property type="match status" value="1"/>
</dbReference>
<keyword evidence="4" id="KW-1185">Reference proteome</keyword>
<dbReference type="NCBIfam" id="TIGR00738">
    <property type="entry name" value="rrf2_super"/>
    <property type="match status" value="1"/>
</dbReference>
<gene>
    <name evidence="3" type="ORF">OEG84_20710</name>
</gene>
<name>A0ABT3ZE37_9HYPH</name>
<dbReference type="RefSeq" id="WP_267655494.1">
    <property type="nucleotide sequence ID" value="NZ_JAOVZR010000001.1"/>
</dbReference>
<dbReference type="InterPro" id="IPR036388">
    <property type="entry name" value="WH-like_DNA-bd_sf"/>
</dbReference>